<feature type="domain" description="Reverse transcriptase Ty1/copia-type" evidence="1">
    <location>
        <begin position="2"/>
        <end position="82"/>
    </location>
</feature>
<proteinExistence type="predicted"/>
<dbReference type="EMBL" id="CM003613">
    <property type="protein sequence ID" value="KYP57169.1"/>
    <property type="molecule type" value="Genomic_DNA"/>
</dbReference>
<evidence type="ECO:0000313" key="2">
    <source>
        <dbReference type="EMBL" id="KYP57169.1"/>
    </source>
</evidence>
<accession>A0A151SQZ8</accession>
<dbReference type="AlphaFoldDB" id="A0A151SQZ8"/>
<reference evidence="2 3" key="1">
    <citation type="journal article" date="2012" name="Nat. Biotechnol.">
        <title>Draft genome sequence of pigeonpea (Cajanus cajan), an orphan legume crop of resource-poor farmers.</title>
        <authorList>
            <person name="Varshney R.K."/>
            <person name="Chen W."/>
            <person name="Li Y."/>
            <person name="Bharti A.K."/>
            <person name="Saxena R.K."/>
            <person name="Schlueter J.A."/>
            <person name="Donoghue M.T."/>
            <person name="Azam S."/>
            <person name="Fan G."/>
            <person name="Whaley A.M."/>
            <person name="Farmer A.D."/>
            <person name="Sheridan J."/>
            <person name="Iwata A."/>
            <person name="Tuteja R."/>
            <person name="Penmetsa R.V."/>
            <person name="Wu W."/>
            <person name="Upadhyaya H.D."/>
            <person name="Yang S.P."/>
            <person name="Shah T."/>
            <person name="Saxena K.B."/>
            <person name="Michael T."/>
            <person name="McCombie W.R."/>
            <person name="Yang B."/>
            <person name="Zhang G."/>
            <person name="Yang H."/>
            <person name="Wang J."/>
            <person name="Spillane C."/>
            <person name="Cook D.R."/>
            <person name="May G.D."/>
            <person name="Xu X."/>
            <person name="Jackson S.A."/>
        </authorList>
    </citation>
    <scope>NUCLEOTIDE SEQUENCE [LARGE SCALE GENOMIC DNA]</scope>
    <source>
        <strain evidence="3">cv. Asha</strain>
    </source>
</reference>
<protein>
    <recommendedName>
        <fullName evidence="1">Reverse transcriptase Ty1/copia-type domain-containing protein</fullName>
    </recommendedName>
</protein>
<dbReference type="Pfam" id="PF07727">
    <property type="entry name" value="RVT_2"/>
    <property type="match status" value="1"/>
</dbReference>
<dbReference type="InterPro" id="IPR013103">
    <property type="entry name" value="RVT_2"/>
</dbReference>
<name>A0A151SQZ8_CAJCA</name>
<evidence type="ECO:0000313" key="3">
    <source>
        <dbReference type="Proteomes" id="UP000075243"/>
    </source>
</evidence>
<keyword evidence="3" id="KW-1185">Reference proteome</keyword>
<gene>
    <name evidence="2" type="ORF">KK1_003427</name>
</gene>
<dbReference type="Gramene" id="C.cajan_03349.t">
    <property type="protein sequence ID" value="C.cajan_03349.t.cds1"/>
    <property type="gene ID" value="C.cajan_03349"/>
</dbReference>
<organism evidence="2 3">
    <name type="scientific">Cajanus cajan</name>
    <name type="common">Pigeon pea</name>
    <name type="synonym">Cajanus indicus</name>
    <dbReference type="NCBI Taxonomy" id="3821"/>
    <lineage>
        <taxon>Eukaryota</taxon>
        <taxon>Viridiplantae</taxon>
        <taxon>Streptophyta</taxon>
        <taxon>Embryophyta</taxon>
        <taxon>Tracheophyta</taxon>
        <taxon>Spermatophyta</taxon>
        <taxon>Magnoliopsida</taxon>
        <taxon>eudicotyledons</taxon>
        <taxon>Gunneridae</taxon>
        <taxon>Pentapetalae</taxon>
        <taxon>rosids</taxon>
        <taxon>fabids</taxon>
        <taxon>Fabales</taxon>
        <taxon>Fabaceae</taxon>
        <taxon>Papilionoideae</taxon>
        <taxon>50 kb inversion clade</taxon>
        <taxon>NPAAA clade</taxon>
        <taxon>indigoferoid/millettioid clade</taxon>
        <taxon>Phaseoleae</taxon>
        <taxon>Cajanus</taxon>
    </lineage>
</organism>
<dbReference type="Proteomes" id="UP000075243">
    <property type="component" value="Chromosome 11"/>
</dbReference>
<evidence type="ECO:0000259" key="1">
    <source>
        <dbReference type="Pfam" id="PF07727"/>
    </source>
</evidence>
<sequence length="86" mass="10312">MFENPNFKEHVFKLKKALYGLKQDPRAWYERLSNFLLNNGFMRGKVDTTLFRKGYDLYFIVVQNYVNGTIFDVTNEFLNEDFSKLI</sequence>